<dbReference type="Gene3D" id="3.30.360.10">
    <property type="entry name" value="Dihydrodipicolinate Reductase, domain 2"/>
    <property type="match status" value="1"/>
</dbReference>
<dbReference type="InterPro" id="IPR000683">
    <property type="entry name" value="Gfo/Idh/MocA-like_OxRdtase_N"/>
</dbReference>
<dbReference type="SUPFAM" id="SSF55347">
    <property type="entry name" value="Glyceraldehyde-3-phosphate dehydrogenase-like, C-terminal domain"/>
    <property type="match status" value="1"/>
</dbReference>
<dbReference type="Proteomes" id="UP000639396">
    <property type="component" value="Unassembled WGS sequence"/>
</dbReference>
<dbReference type="Pfam" id="PF01408">
    <property type="entry name" value="GFO_IDH_MocA"/>
    <property type="match status" value="1"/>
</dbReference>
<dbReference type="Gene3D" id="3.40.50.720">
    <property type="entry name" value="NAD(P)-binding Rossmann-like Domain"/>
    <property type="match status" value="1"/>
</dbReference>
<keyword evidence="4" id="KW-1185">Reference proteome</keyword>
<dbReference type="InterPro" id="IPR036291">
    <property type="entry name" value="NAD(P)-bd_dom_sf"/>
</dbReference>
<gene>
    <name evidence="3" type="ORF">IDH45_15890</name>
</gene>
<proteinExistence type="predicted"/>
<dbReference type="SUPFAM" id="SSF51735">
    <property type="entry name" value="NAD(P)-binding Rossmann-fold domains"/>
    <property type="match status" value="1"/>
</dbReference>
<sequence>MSFRFAIIGCRHGHISTFIKEMLDAGHTCVGIYDPEDWKLANRYAELYGIPLAGNREELLASSVQIVGSSAVNNEKIELIEACERRGIHIMLDKPAVTDRDGLQRLEAVAERGAIQIGLMLPKRFSGAMTVLKREIVAGTLGKVVHIHISSPHKLMPSARDTWHFSKKQNGGVLIDLLIHDTDLLRWLTGREIVLTQSVLAKNILPEYPDFYDVASVQAVLDNGTTAQLYADWHTPDCNTDGRFSRIVVAGTEGYAEWSVGYDAADGKNRAQLRITRGDASDQLGTVMTPVAVAATSVSDFLDRVAGRPGTFTHRDIIEASKAVIEADESAVVRNRFG</sequence>
<dbReference type="RefSeq" id="WP_190929107.1">
    <property type="nucleotide sequence ID" value="NZ_JACXJA010000020.1"/>
</dbReference>
<evidence type="ECO:0000313" key="3">
    <source>
        <dbReference type="EMBL" id="MBD2863475.1"/>
    </source>
</evidence>
<protein>
    <submittedName>
        <fullName evidence="3">Gfo/Idh/MocA family oxidoreductase</fullName>
    </submittedName>
</protein>
<reference evidence="3" key="1">
    <citation type="submission" date="2020-09" db="EMBL/GenBank/DDBJ databases">
        <title>A novel bacterium of genus Paenibacillus, isolated from South China Sea.</title>
        <authorList>
            <person name="Huang H."/>
            <person name="Mo K."/>
            <person name="Hu Y."/>
        </authorList>
    </citation>
    <scope>NUCLEOTIDE SEQUENCE</scope>
    <source>
        <strain evidence="3">IB182363</strain>
    </source>
</reference>
<dbReference type="Pfam" id="PF22725">
    <property type="entry name" value="GFO_IDH_MocA_C3"/>
    <property type="match status" value="1"/>
</dbReference>
<evidence type="ECO:0000313" key="4">
    <source>
        <dbReference type="Proteomes" id="UP000639396"/>
    </source>
</evidence>
<accession>A0A927C979</accession>
<feature type="domain" description="GFO/IDH/MocA-like oxidoreductase" evidence="2">
    <location>
        <begin position="132"/>
        <end position="256"/>
    </location>
</feature>
<dbReference type="InterPro" id="IPR051450">
    <property type="entry name" value="Gfo/Idh/MocA_Oxidoreductases"/>
</dbReference>
<dbReference type="GO" id="GO:0000166">
    <property type="term" value="F:nucleotide binding"/>
    <property type="evidence" value="ECO:0007669"/>
    <property type="project" value="InterPro"/>
</dbReference>
<dbReference type="InterPro" id="IPR055170">
    <property type="entry name" value="GFO_IDH_MocA-like_dom"/>
</dbReference>
<dbReference type="PANTHER" id="PTHR43377">
    <property type="entry name" value="BILIVERDIN REDUCTASE A"/>
    <property type="match status" value="1"/>
</dbReference>
<comment type="caution">
    <text evidence="3">The sequence shown here is derived from an EMBL/GenBank/DDBJ whole genome shotgun (WGS) entry which is preliminary data.</text>
</comment>
<evidence type="ECO:0000259" key="1">
    <source>
        <dbReference type="Pfam" id="PF01408"/>
    </source>
</evidence>
<name>A0A927C979_9BACL</name>
<evidence type="ECO:0000259" key="2">
    <source>
        <dbReference type="Pfam" id="PF22725"/>
    </source>
</evidence>
<organism evidence="3 4">
    <name type="scientific">Paenibacillus oceani</name>
    <dbReference type="NCBI Taxonomy" id="2772510"/>
    <lineage>
        <taxon>Bacteria</taxon>
        <taxon>Bacillati</taxon>
        <taxon>Bacillota</taxon>
        <taxon>Bacilli</taxon>
        <taxon>Bacillales</taxon>
        <taxon>Paenibacillaceae</taxon>
        <taxon>Paenibacillus</taxon>
    </lineage>
</organism>
<feature type="domain" description="Gfo/Idh/MocA-like oxidoreductase N-terminal" evidence="1">
    <location>
        <begin position="3"/>
        <end position="112"/>
    </location>
</feature>
<dbReference type="AlphaFoldDB" id="A0A927C979"/>
<dbReference type="EMBL" id="JACXJA010000020">
    <property type="protein sequence ID" value="MBD2863475.1"/>
    <property type="molecule type" value="Genomic_DNA"/>
</dbReference>
<dbReference type="PANTHER" id="PTHR43377:SF1">
    <property type="entry name" value="BILIVERDIN REDUCTASE A"/>
    <property type="match status" value="1"/>
</dbReference>